<name>A0A1C1CWH1_9EURO</name>
<keyword evidence="2" id="KW-0812">Transmembrane</keyword>
<dbReference type="Proteomes" id="UP000094526">
    <property type="component" value="Unassembled WGS sequence"/>
</dbReference>
<comment type="caution">
    <text evidence="3">The sequence shown here is derived from an EMBL/GenBank/DDBJ whole genome shotgun (WGS) entry which is preliminary data.</text>
</comment>
<evidence type="ECO:0000313" key="4">
    <source>
        <dbReference type="Proteomes" id="UP000094526"/>
    </source>
</evidence>
<dbReference type="OrthoDB" id="10603248at2759"/>
<feature type="compositionally biased region" description="Pro residues" evidence="1">
    <location>
        <begin position="46"/>
        <end position="59"/>
    </location>
</feature>
<feature type="compositionally biased region" description="Low complexity" evidence="1">
    <location>
        <begin position="35"/>
        <end position="45"/>
    </location>
</feature>
<keyword evidence="2" id="KW-1133">Transmembrane helix</keyword>
<organism evidence="3 4">
    <name type="scientific">Cladophialophora carrionii</name>
    <dbReference type="NCBI Taxonomy" id="86049"/>
    <lineage>
        <taxon>Eukaryota</taxon>
        <taxon>Fungi</taxon>
        <taxon>Dikarya</taxon>
        <taxon>Ascomycota</taxon>
        <taxon>Pezizomycotina</taxon>
        <taxon>Eurotiomycetes</taxon>
        <taxon>Chaetothyriomycetidae</taxon>
        <taxon>Chaetothyriales</taxon>
        <taxon>Herpotrichiellaceae</taxon>
        <taxon>Cladophialophora</taxon>
    </lineage>
</organism>
<reference evidence="4" key="1">
    <citation type="submission" date="2015-07" db="EMBL/GenBank/DDBJ databases">
        <authorList>
            <person name="Teixeira M.M."/>
            <person name="Souza R.C."/>
            <person name="Almeida L.G."/>
            <person name="Vicente V.A."/>
            <person name="de Hoog S."/>
            <person name="Bocca A.L."/>
            <person name="de Almeida S.R."/>
            <person name="Vasconcelos A.T."/>
            <person name="Felipe M.S."/>
        </authorList>
    </citation>
    <scope>NUCLEOTIDE SEQUENCE [LARGE SCALE GENOMIC DNA]</scope>
    <source>
        <strain evidence="4">KSF</strain>
    </source>
</reference>
<evidence type="ECO:0000313" key="3">
    <source>
        <dbReference type="EMBL" id="OCT52786.1"/>
    </source>
</evidence>
<feature type="region of interest" description="Disordered" evidence="1">
    <location>
        <begin position="1"/>
        <end position="69"/>
    </location>
</feature>
<dbReference type="VEuPathDB" id="FungiDB:CLCR_10584"/>
<dbReference type="AlphaFoldDB" id="A0A1C1CWH1"/>
<feature type="transmembrane region" description="Helical" evidence="2">
    <location>
        <begin position="235"/>
        <end position="258"/>
    </location>
</feature>
<accession>A0A1C1CWH1</accession>
<gene>
    <name evidence="3" type="ORF">CLCR_10584</name>
</gene>
<keyword evidence="2" id="KW-0472">Membrane</keyword>
<dbReference type="EMBL" id="LGRB01000008">
    <property type="protein sequence ID" value="OCT52786.1"/>
    <property type="molecule type" value="Genomic_DNA"/>
</dbReference>
<proteinExistence type="predicted"/>
<evidence type="ECO:0000256" key="1">
    <source>
        <dbReference type="SAM" id="MobiDB-lite"/>
    </source>
</evidence>
<keyword evidence="4" id="KW-1185">Reference proteome</keyword>
<feature type="compositionally biased region" description="Polar residues" evidence="1">
    <location>
        <begin position="9"/>
        <end position="19"/>
    </location>
</feature>
<sequence length="302" mass="33009">MPSKDSLPHTYSASPRSAQWPSSSFWSPRPRRKCSPSSSASSIPPHQLPPPCSSPPPRPPRPKTSLPNMRPTVILSPQAISRPCILRLPTPNHSDHRYRFSEDVFASLQEHLGLRADGMSSPNVNAGHLTPRSLHVRTEESRALRAMDSFERAIFQSRPANSPADFNPAASSTPLASTPVAIPKPHVLDDISSSYSPTKAEVMSAESDTVYEEIRAGNLGSTVQGRLRLKQHRRLLCMLATVLFVIVAATAIAGGVIWKLTTLGLEKVEVKCACDVVICMLLGTDKTMTLVGRVDLSKRRRL</sequence>
<evidence type="ECO:0000256" key="2">
    <source>
        <dbReference type="SAM" id="Phobius"/>
    </source>
</evidence>
<protein>
    <submittedName>
        <fullName evidence="3">Uncharacterized protein</fullName>
    </submittedName>
</protein>